<feature type="region of interest" description="Disordered" evidence="1">
    <location>
        <begin position="19"/>
        <end position="71"/>
    </location>
</feature>
<accession>E8ZHI8</accession>
<feature type="compositionally biased region" description="Basic and acidic residues" evidence="1">
    <location>
        <begin position="30"/>
        <end position="45"/>
    </location>
</feature>
<protein>
    <submittedName>
        <fullName evidence="3">Uncharacterized protein</fullName>
    </submittedName>
</protein>
<evidence type="ECO:0000313" key="4">
    <source>
        <dbReference type="Proteomes" id="UP000008637"/>
    </source>
</evidence>
<feature type="signal peptide" evidence="2">
    <location>
        <begin position="1"/>
        <end position="18"/>
    </location>
</feature>
<keyword evidence="2" id="KW-0732">Signal</keyword>
<evidence type="ECO:0000256" key="2">
    <source>
        <dbReference type="SAM" id="SignalP"/>
    </source>
</evidence>
<reference evidence="3 4" key="1">
    <citation type="journal article" date="2011" name="J. Bacteriol.">
        <title>Complete genome sequence of Mycoplasma haemofelis, a hemotropic mycoplasma.</title>
        <authorList>
            <person name="Barker E.N."/>
            <person name="Helps C.R."/>
            <person name="Peters I.R."/>
            <person name="Darby A.C."/>
            <person name="Radford A.D."/>
            <person name="Tasker S."/>
        </authorList>
    </citation>
    <scope>NUCLEOTIDE SEQUENCE [LARGE SCALE GENOMIC DNA]</scope>
    <source>
        <strain evidence="3 4">Langford 1</strain>
    </source>
</reference>
<dbReference type="KEGG" id="mha:HF1_06010"/>
<feature type="compositionally biased region" description="Polar residues" evidence="1">
    <location>
        <begin position="58"/>
        <end position="71"/>
    </location>
</feature>
<dbReference type="OrthoDB" id="402389at2"/>
<keyword evidence="4" id="KW-1185">Reference proteome</keyword>
<evidence type="ECO:0000313" key="3">
    <source>
        <dbReference type="EMBL" id="CBY92609.1"/>
    </source>
</evidence>
<dbReference type="Proteomes" id="UP000008637">
    <property type="component" value="Chromosome"/>
</dbReference>
<dbReference type="EMBL" id="FR773153">
    <property type="protein sequence ID" value="CBY92609.1"/>
    <property type="molecule type" value="Genomic_DNA"/>
</dbReference>
<dbReference type="AlphaFoldDB" id="E8ZHI8"/>
<name>E8ZHI8_MYCHL</name>
<organism evidence="3 4">
    <name type="scientific">Mycoplasma haemofelis (strain Langford 1)</name>
    <name type="common">Haemobartonella felis</name>
    <dbReference type="NCBI Taxonomy" id="941640"/>
    <lineage>
        <taxon>Bacteria</taxon>
        <taxon>Bacillati</taxon>
        <taxon>Mycoplasmatota</taxon>
        <taxon>Mollicutes</taxon>
        <taxon>Mycoplasmataceae</taxon>
        <taxon>Mycoplasma</taxon>
    </lineage>
</organism>
<feature type="chain" id="PRO_5003232525" evidence="2">
    <location>
        <begin position="19"/>
        <end position="160"/>
    </location>
</feature>
<evidence type="ECO:0000256" key="1">
    <source>
        <dbReference type="SAM" id="MobiDB-lite"/>
    </source>
</evidence>
<dbReference type="HOGENOM" id="CLU_1675920_0_0_14"/>
<gene>
    <name evidence="3" type="ordered locus">HF1_06010</name>
</gene>
<proteinExistence type="predicted"/>
<sequence length="160" mass="17564">MKLAGVKFLAGGATAASATGLGALGVSSMDWKEKPKELTKTKSEDAPVTPTEAKEEPSNSSTVTPIPQSKQSPVCKVFKIENKDTSNPTITEIQVEQEKQRDTKADTDNKQFWTDVDTACKGTDTTNKPSYEGKVYVTKNNDKWVYSKVDQKQWLSTAKK</sequence>